<accession>A0A9N9PA62</accession>
<sequence>MMINVDVSASKSYSLTSTSNYIYKGFVKRDKTNKKPELAIFDNQFANGKFISIEPSKNHYCPVKLLIDYMLIRPKISDAKSLFLSQQGKQLTVGAIRAVIKRMVKLAGLKADSWHTASE</sequence>
<dbReference type="AlphaFoldDB" id="A0A9N9PA62"/>
<dbReference type="SUPFAM" id="SSF56349">
    <property type="entry name" value="DNA breaking-rejoining enzymes"/>
    <property type="match status" value="1"/>
</dbReference>
<reference evidence="1" key="1">
    <citation type="submission" date="2021-06" db="EMBL/GenBank/DDBJ databases">
        <authorList>
            <person name="Kallberg Y."/>
            <person name="Tangrot J."/>
            <person name="Rosling A."/>
        </authorList>
    </citation>
    <scope>NUCLEOTIDE SEQUENCE</scope>
    <source>
        <strain evidence="1">FL966</strain>
    </source>
</reference>
<proteinExistence type="predicted"/>
<gene>
    <name evidence="1" type="ORF">CPELLU_LOCUS17434</name>
</gene>
<dbReference type="Proteomes" id="UP000789759">
    <property type="component" value="Unassembled WGS sequence"/>
</dbReference>
<dbReference type="OrthoDB" id="2433192at2759"/>
<keyword evidence="2" id="KW-1185">Reference proteome</keyword>
<evidence type="ECO:0000313" key="1">
    <source>
        <dbReference type="EMBL" id="CAG8797376.1"/>
    </source>
</evidence>
<organism evidence="1 2">
    <name type="scientific">Cetraspora pellucida</name>
    <dbReference type="NCBI Taxonomy" id="1433469"/>
    <lineage>
        <taxon>Eukaryota</taxon>
        <taxon>Fungi</taxon>
        <taxon>Fungi incertae sedis</taxon>
        <taxon>Mucoromycota</taxon>
        <taxon>Glomeromycotina</taxon>
        <taxon>Glomeromycetes</taxon>
        <taxon>Diversisporales</taxon>
        <taxon>Gigasporaceae</taxon>
        <taxon>Cetraspora</taxon>
    </lineage>
</organism>
<comment type="caution">
    <text evidence="1">The sequence shown here is derived from an EMBL/GenBank/DDBJ whole genome shotgun (WGS) entry which is preliminary data.</text>
</comment>
<dbReference type="InterPro" id="IPR011010">
    <property type="entry name" value="DNA_brk_join_enz"/>
</dbReference>
<name>A0A9N9PA62_9GLOM</name>
<evidence type="ECO:0000313" key="2">
    <source>
        <dbReference type="Proteomes" id="UP000789759"/>
    </source>
</evidence>
<dbReference type="GO" id="GO:0003677">
    <property type="term" value="F:DNA binding"/>
    <property type="evidence" value="ECO:0007669"/>
    <property type="project" value="InterPro"/>
</dbReference>
<dbReference type="EMBL" id="CAJVQA010029600">
    <property type="protein sequence ID" value="CAG8797376.1"/>
    <property type="molecule type" value="Genomic_DNA"/>
</dbReference>
<protein>
    <submittedName>
        <fullName evidence="1">17319_t:CDS:1</fullName>
    </submittedName>
</protein>